<sequence length="630" mass="69101">MIDFSFLEQLRLTLKNARDTLLNERNREGHWEGELASSALSTATAVCALSRLLKAPNADSTCDVDVATQQVSAGREWLATYQNTDGGWGDTTNSLSNISTSVLCWCAFAGVESQYSDTVQAAERYITEKSGSLETADLVRTVKERYGKDHTFSVPILTTMTLHGRLGDARRAWRRIPSLPFELSAFPREWFAALRLPVVSYALPALIAIGLVHHHQSPTRNPLTRCVRNVVRRRALKVLESIQPPGGGFLEATPLTSFVLLGLLNSDEYSSPVVAQGAGFLLRSFREDGSWPIDTNLATWVSTLSVNALVNDSDDAKVLSDNSSSHLTDWLLDQQYSERHPYTYAAPGGWAWTDLPGGVPDADDTPGALLALKNLKASDSTLDAVVQAGVQWLLDLQNSDGGIPTFCRGWGTLPFDRSSCDITAHGMRAWNTWRSELPKSMQPKVDKALTQAMSFLVARQRADGAWPPLWFGNQLAVNEDETNLTYGTSRVVLALAELEKQGTRLQQQSSCMKRGTDWLLTAQNADGGWGGVEAVPSSIEETAYALEALTAVAMIQAIPNIEQVIRCGAKWLIEHTNQGTNFPATPVGFYFAKLWYHERLYPMIYTVAALGGTHAYLSAETPATVMEPTS</sequence>
<dbReference type="UniPathway" id="UPA00337"/>
<dbReference type="InterPro" id="IPR032697">
    <property type="entry name" value="SQ_cyclase_N"/>
</dbReference>
<keyword evidence="6" id="KW-0456">Lyase</keyword>
<dbReference type="Gene3D" id="1.50.10.20">
    <property type="match status" value="3"/>
</dbReference>
<evidence type="ECO:0000259" key="4">
    <source>
        <dbReference type="Pfam" id="PF13243"/>
    </source>
</evidence>
<comment type="pathway">
    <text evidence="1">Secondary metabolite biosynthesis; hopanoid biosynthesis.</text>
</comment>
<dbReference type="GO" id="GO:0016829">
    <property type="term" value="F:lyase activity"/>
    <property type="evidence" value="ECO:0007669"/>
    <property type="project" value="UniProtKB-KW"/>
</dbReference>
<dbReference type="PANTHER" id="PTHR11764">
    <property type="entry name" value="TERPENE CYCLASE/MUTASE FAMILY MEMBER"/>
    <property type="match status" value="1"/>
</dbReference>
<protein>
    <submittedName>
        <fullName evidence="6">Squalene--hopene cyclase</fullName>
        <ecNumber evidence="6">4.2.1.129</ecNumber>
    </submittedName>
</protein>
<dbReference type="SUPFAM" id="SSF48239">
    <property type="entry name" value="Terpenoid cyclases/Protein prenyltransferases"/>
    <property type="match status" value="2"/>
</dbReference>
<keyword evidence="3" id="KW-0677">Repeat</keyword>
<evidence type="ECO:0000256" key="3">
    <source>
        <dbReference type="ARBA" id="ARBA00022737"/>
    </source>
</evidence>
<dbReference type="Pfam" id="PF13243">
    <property type="entry name" value="SQHop_cyclase_C"/>
    <property type="match status" value="1"/>
</dbReference>
<accession>A0A518AP73</accession>
<proteinExistence type="inferred from homology"/>
<dbReference type="GO" id="GO:0016104">
    <property type="term" value="P:triterpenoid biosynthetic process"/>
    <property type="evidence" value="ECO:0007669"/>
    <property type="project" value="InterPro"/>
</dbReference>
<dbReference type="PANTHER" id="PTHR11764:SF20">
    <property type="entry name" value="LANOSTEROL SYNTHASE"/>
    <property type="match status" value="1"/>
</dbReference>
<dbReference type="InterPro" id="IPR008930">
    <property type="entry name" value="Terpenoid_cyclase/PrenylTrfase"/>
</dbReference>
<reference evidence="6 7" key="1">
    <citation type="submission" date="2019-02" db="EMBL/GenBank/DDBJ databases">
        <title>Deep-cultivation of Planctomycetes and their phenomic and genomic characterization uncovers novel biology.</title>
        <authorList>
            <person name="Wiegand S."/>
            <person name="Jogler M."/>
            <person name="Boedeker C."/>
            <person name="Pinto D."/>
            <person name="Vollmers J."/>
            <person name="Rivas-Marin E."/>
            <person name="Kohn T."/>
            <person name="Peeters S.H."/>
            <person name="Heuer A."/>
            <person name="Rast P."/>
            <person name="Oberbeckmann S."/>
            <person name="Bunk B."/>
            <person name="Jeske O."/>
            <person name="Meyerdierks A."/>
            <person name="Storesund J.E."/>
            <person name="Kallscheuer N."/>
            <person name="Luecker S."/>
            <person name="Lage O.M."/>
            <person name="Pohl T."/>
            <person name="Merkel B.J."/>
            <person name="Hornburger P."/>
            <person name="Mueller R.-W."/>
            <person name="Bruemmer F."/>
            <person name="Labrenz M."/>
            <person name="Spormann A.M."/>
            <person name="Op den Camp H."/>
            <person name="Overmann J."/>
            <person name="Amann R."/>
            <person name="Jetten M.S.M."/>
            <person name="Mascher T."/>
            <person name="Medema M.H."/>
            <person name="Devos D.P."/>
            <person name="Kaster A.-K."/>
            <person name="Ovreas L."/>
            <person name="Rohde M."/>
            <person name="Galperin M.Y."/>
            <person name="Jogler C."/>
        </authorList>
    </citation>
    <scope>NUCLEOTIDE SEQUENCE [LARGE SCALE GENOMIC DNA]</scope>
    <source>
        <strain evidence="6 7">Pan181</strain>
    </source>
</reference>
<dbReference type="AlphaFoldDB" id="A0A518AP73"/>
<evidence type="ECO:0000259" key="5">
    <source>
        <dbReference type="Pfam" id="PF13249"/>
    </source>
</evidence>
<dbReference type="Proteomes" id="UP000315750">
    <property type="component" value="Chromosome"/>
</dbReference>
<dbReference type="KEGG" id="amuc:Pan181_27390"/>
<evidence type="ECO:0000256" key="2">
    <source>
        <dbReference type="ARBA" id="ARBA00009755"/>
    </source>
</evidence>
<dbReference type="InterPro" id="IPR032696">
    <property type="entry name" value="SQ_cyclase_C"/>
</dbReference>
<name>A0A518AP73_9BACT</name>
<dbReference type="EC" id="4.2.1.129" evidence="6"/>
<organism evidence="6 7">
    <name type="scientific">Aeoliella mucimassa</name>
    <dbReference type="NCBI Taxonomy" id="2527972"/>
    <lineage>
        <taxon>Bacteria</taxon>
        <taxon>Pseudomonadati</taxon>
        <taxon>Planctomycetota</taxon>
        <taxon>Planctomycetia</taxon>
        <taxon>Pirellulales</taxon>
        <taxon>Lacipirellulaceae</taxon>
        <taxon>Aeoliella</taxon>
    </lineage>
</organism>
<dbReference type="OrthoDB" id="9758578at2"/>
<evidence type="ECO:0000256" key="1">
    <source>
        <dbReference type="ARBA" id="ARBA00004999"/>
    </source>
</evidence>
<evidence type="ECO:0000313" key="7">
    <source>
        <dbReference type="Proteomes" id="UP000315750"/>
    </source>
</evidence>
<feature type="domain" description="Squalene cyclase N-terminal" evidence="5">
    <location>
        <begin position="15"/>
        <end position="132"/>
    </location>
</feature>
<keyword evidence="7" id="KW-1185">Reference proteome</keyword>
<dbReference type="RefSeq" id="WP_145247265.1">
    <property type="nucleotide sequence ID" value="NZ_CP036278.1"/>
</dbReference>
<dbReference type="Pfam" id="PF13249">
    <property type="entry name" value="SQHop_cyclase_N"/>
    <property type="match status" value="1"/>
</dbReference>
<evidence type="ECO:0000313" key="6">
    <source>
        <dbReference type="EMBL" id="QDU56529.1"/>
    </source>
</evidence>
<feature type="domain" description="Squalene cyclase C-terminal" evidence="4">
    <location>
        <begin position="300"/>
        <end position="611"/>
    </location>
</feature>
<dbReference type="InterPro" id="IPR018333">
    <property type="entry name" value="Squalene_cyclase"/>
</dbReference>
<dbReference type="GO" id="GO:0016866">
    <property type="term" value="F:intramolecular transferase activity"/>
    <property type="evidence" value="ECO:0007669"/>
    <property type="project" value="InterPro"/>
</dbReference>
<comment type="similarity">
    <text evidence="2">Belongs to the terpene cyclase/mutase family.</text>
</comment>
<dbReference type="EMBL" id="CP036278">
    <property type="protein sequence ID" value="QDU56529.1"/>
    <property type="molecule type" value="Genomic_DNA"/>
</dbReference>
<dbReference type="GO" id="GO:0005811">
    <property type="term" value="C:lipid droplet"/>
    <property type="evidence" value="ECO:0007669"/>
    <property type="project" value="InterPro"/>
</dbReference>
<gene>
    <name evidence="6" type="primary">shc</name>
    <name evidence="6" type="ORF">Pan181_27390</name>
</gene>